<gene>
    <name evidence="1" type="ORF">rCG_56460</name>
</gene>
<protein>
    <submittedName>
        <fullName evidence="1">RCG56460</fullName>
    </submittedName>
</protein>
<reference evidence="2" key="1">
    <citation type="submission" date="2005-09" db="EMBL/GenBank/DDBJ databases">
        <authorList>
            <person name="Mural R.J."/>
            <person name="Li P.W."/>
            <person name="Adams M.D."/>
            <person name="Amanatides P.G."/>
            <person name="Baden-Tillson H."/>
            <person name="Barnstead M."/>
            <person name="Chin S.H."/>
            <person name="Dew I."/>
            <person name="Evans C.A."/>
            <person name="Ferriera S."/>
            <person name="Flanigan M."/>
            <person name="Fosler C."/>
            <person name="Glodek A."/>
            <person name="Gu Z."/>
            <person name="Holt R.A."/>
            <person name="Jennings D."/>
            <person name="Kraft C.L."/>
            <person name="Lu F."/>
            <person name="Nguyen T."/>
            <person name="Nusskern D.R."/>
            <person name="Pfannkoch C.M."/>
            <person name="Sitter C."/>
            <person name="Sutton G.G."/>
            <person name="Venter J.C."/>
            <person name="Wang Z."/>
            <person name="Woodage T."/>
            <person name="Zheng X.H."/>
            <person name="Zhong F."/>
        </authorList>
    </citation>
    <scope>NUCLEOTIDE SEQUENCE [LARGE SCALE GENOMIC DNA]</scope>
    <source>
        <strain>BN</strain>
        <strain evidence="2">Sprague-Dawley</strain>
    </source>
</reference>
<proteinExistence type="predicted"/>
<name>A6IBH8_RAT</name>
<dbReference type="AlphaFoldDB" id="A6IBH8"/>
<accession>A6IBH8</accession>
<evidence type="ECO:0000313" key="1">
    <source>
        <dbReference type="EMBL" id="EDL91446.1"/>
    </source>
</evidence>
<dbReference type="Proteomes" id="UP000234681">
    <property type="component" value="Chromosome 4"/>
</dbReference>
<sequence length="32" mass="3481">MAALKQRASTSVCVRKDYILTLAGATSPWLQT</sequence>
<dbReference type="EMBL" id="CH473957">
    <property type="protein sequence ID" value="EDL91446.1"/>
    <property type="molecule type" value="Genomic_DNA"/>
</dbReference>
<evidence type="ECO:0000313" key="2">
    <source>
        <dbReference type="Proteomes" id="UP000234681"/>
    </source>
</evidence>
<organism evidence="1 2">
    <name type="scientific">Rattus norvegicus</name>
    <name type="common">Rat</name>
    <dbReference type="NCBI Taxonomy" id="10116"/>
    <lineage>
        <taxon>Eukaryota</taxon>
        <taxon>Metazoa</taxon>
        <taxon>Chordata</taxon>
        <taxon>Craniata</taxon>
        <taxon>Vertebrata</taxon>
        <taxon>Euteleostomi</taxon>
        <taxon>Mammalia</taxon>
        <taxon>Eutheria</taxon>
        <taxon>Euarchontoglires</taxon>
        <taxon>Glires</taxon>
        <taxon>Rodentia</taxon>
        <taxon>Myomorpha</taxon>
        <taxon>Muroidea</taxon>
        <taxon>Muridae</taxon>
        <taxon>Murinae</taxon>
        <taxon>Rattus</taxon>
    </lineage>
</organism>